<evidence type="ECO:0000313" key="4">
    <source>
        <dbReference type="Proteomes" id="UP000094256"/>
    </source>
</evidence>
<proteinExistence type="predicted"/>
<feature type="transmembrane region" description="Helical" evidence="2">
    <location>
        <begin position="20"/>
        <end position="41"/>
    </location>
</feature>
<keyword evidence="2" id="KW-0472">Membrane</keyword>
<accession>A0A1B3Z8A7</accession>
<protein>
    <submittedName>
        <fullName evidence="3">Uncharacterized protein</fullName>
    </submittedName>
</protein>
<dbReference type="Proteomes" id="UP000094256">
    <property type="component" value="Chromosome"/>
</dbReference>
<dbReference type="KEGG" id="span:AWL63_06415"/>
<sequence>MDTTQSAQHSTASIDAMGAISTVHIVLMIVLAVAAILVIWWGTVLRRRRREADEQVAENREIAEDAGATAPPTVESPMGDDVPAVPVAAPEPAPQPAPAAAPEPAPRPEPEAVPEPAPVAAQPVPEIVSAPSTGPELTQLKGLGPKLAATLAELGYTRVEQIADLTPTEAEALDARLGAFQGRMARDRWIEQARLLTAGDRAAYEAQFGKL</sequence>
<organism evidence="3 4">
    <name type="scientific">Sphingomonas panacis</name>
    <dbReference type="NCBI Taxonomy" id="1560345"/>
    <lineage>
        <taxon>Bacteria</taxon>
        <taxon>Pseudomonadati</taxon>
        <taxon>Pseudomonadota</taxon>
        <taxon>Alphaproteobacteria</taxon>
        <taxon>Sphingomonadales</taxon>
        <taxon>Sphingomonadaceae</taxon>
        <taxon>Sphingomonas</taxon>
    </lineage>
</organism>
<evidence type="ECO:0000256" key="1">
    <source>
        <dbReference type="SAM" id="MobiDB-lite"/>
    </source>
</evidence>
<dbReference type="RefSeq" id="WP_083224537.1">
    <property type="nucleotide sequence ID" value="NZ_CP014168.1"/>
</dbReference>
<dbReference type="OrthoDB" id="9807941at2"/>
<keyword evidence="4" id="KW-1185">Reference proteome</keyword>
<keyword evidence="2" id="KW-1133">Transmembrane helix</keyword>
<dbReference type="AlphaFoldDB" id="A0A1B3Z8A7"/>
<reference evidence="3 4" key="1">
    <citation type="submission" date="2016-01" db="EMBL/GenBank/DDBJ databases">
        <title>Complete genome and mega plasmid sequence of Sphingomonas panacis DCY99 elicits systemic resistance in rice to Xanthomonas oryzae.</title>
        <authorList>
            <person name="Kim Y.J."/>
            <person name="Yang D.C."/>
            <person name="Sing P."/>
        </authorList>
    </citation>
    <scope>NUCLEOTIDE SEQUENCE [LARGE SCALE GENOMIC DNA]</scope>
    <source>
        <strain evidence="3 4">DCY99</strain>
    </source>
</reference>
<dbReference type="STRING" id="1560345.AWL63_06415"/>
<name>A0A1B3Z8A7_9SPHN</name>
<evidence type="ECO:0000313" key="3">
    <source>
        <dbReference type="EMBL" id="AOH83660.1"/>
    </source>
</evidence>
<gene>
    <name evidence="3" type="ORF">AWL63_06415</name>
</gene>
<keyword evidence="2" id="KW-0812">Transmembrane</keyword>
<feature type="compositionally biased region" description="Pro residues" evidence="1">
    <location>
        <begin position="89"/>
        <end position="117"/>
    </location>
</feature>
<evidence type="ECO:0000256" key="2">
    <source>
        <dbReference type="SAM" id="Phobius"/>
    </source>
</evidence>
<dbReference type="EMBL" id="CP014168">
    <property type="protein sequence ID" value="AOH83660.1"/>
    <property type="molecule type" value="Genomic_DNA"/>
</dbReference>
<feature type="region of interest" description="Disordered" evidence="1">
    <location>
        <begin position="57"/>
        <end position="118"/>
    </location>
</feature>
<dbReference type="Gene3D" id="1.10.150.20">
    <property type="entry name" value="5' to 3' exonuclease, C-terminal subdomain"/>
    <property type="match status" value="1"/>
</dbReference>